<feature type="compositionally biased region" description="Basic and acidic residues" evidence="1">
    <location>
        <begin position="38"/>
        <end position="48"/>
    </location>
</feature>
<evidence type="ECO:0000313" key="2">
    <source>
        <dbReference type="EMBL" id="OOK63765.1"/>
    </source>
</evidence>
<gene>
    <name evidence="2" type="ORF">BZL29_8439</name>
</gene>
<keyword evidence="2" id="KW-0347">Helicase</keyword>
<name>A0A1V3W9X5_MYCKA</name>
<organism evidence="2 3">
    <name type="scientific">Mycobacterium kansasii</name>
    <dbReference type="NCBI Taxonomy" id="1768"/>
    <lineage>
        <taxon>Bacteria</taxon>
        <taxon>Bacillati</taxon>
        <taxon>Actinomycetota</taxon>
        <taxon>Actinomycetes</taxon>
        <taxon>Mycobacteriales</taxon>
        <taxon>Mycobacteriaceae</taxon>
        <taxon>Mycobacterium</taxon>
    </lineage>
</organism>
<dbReference type="EMBL" id="MVBN01000016">
    <property type="protein sequence ID" value="OOK63765.1"/>
    <property type="molecule type" value="Genomic_DNA"/>
</dbReference>
<dbReference type="AlphaFoldDB" id="A0A1V3W9X5"/>
<comment type="caution">
    <text evidence="2">The sequence shown here is derived from an EMBL/GenBank/DDBJ whole genome shotgun (WGS) entry which is preliminary data.</text>
</comment>
<evidence type="ECO:0000313" key="3">
    <source>
        <dbReference type="Proteomes" id="UP000188532"/>
    </source>
</evidence>
<keyword evidence="2" id="KW-0378">Hydrolase</keyword>
<proteinExistence type="predicted"/>
<keyword evidence="2" id="KW-0547">Nucleotide-binding</keyword>
<reference evidence="2 3" key="1">
    <citation type="submission" date="2017-02" db="EMBL/GenBank/DDBJ databases">
        <title>Complete genome sequences of Mycobacterium kansasii strains isolated from rhesus macaques.</title>
        <authorList>
            <person name="Panda A."/>
            <person name="Nagaraj S."/>
            <person name="Zhao X."/>
            <person name="Tettelin H."/>
            <person name="Detolla L.J."/>
        </authorList>
    </citation>
    <scope>NUCLEOTIDE SEQUENCE [LARGE SCALE GENOMIC DNA]</scope>
    <source>
        <strain evidence="2 3">11-3469</strain>
    </source>
</reference>
<feature type="region of interest" description="Disordered" evidence="1">
    <location>
        <begin position="14"/>
        <end position="48"/>
    </location>
</feature>
<dbReference type="Proteomes" id="UP000188532">
    <property type="component" value="Unassembled WGS sequence"/>
</dbReference>
<evidence type="ECO:0000256" key="1">
    <source>
        <dbReference type="SAM" id="MobiDB-lite"/>
    </source>
</evidence>
<protein>
    <submittedName>
        <fullName evidence="2">Putative helicase C-terminal domain protein</fullName>
    </submittedName>
</protein>
<keyword evidence="2" id="KW-0067">ATP-binding</keyword>
<accession>A0A1V3W9X5</accession>
<dbReference type="GO" id="GO:0004386">
    <property type="term" value="F:helicase activity"/>
    <property type="evidence" value="ECO:0007669"/>
    <property type="project" value="UniProtKB-KW"/>
</dbReference>
<sequence>MIVDEATAWRALLRRQAGKDQTLPTRRAARQNHPPPATDDRTPHSGKEEDFQLFLTLLDRDRFEGKHKKTADTSGIMRRMVKEELLTFEGKKLFPERIAETCPTS</sequence>